<evidence type="ECO:0000256" key="1">
    <source>
        <dbReference type="ARBA" id="ARBA00022676"/>
    </source>
</evidence>
<keyword evidence="3" id="KW-0812">Transmembrane</keyword>
<evidence type="ECO:0000256" key="4">
    <source>
        <dbReference type="SAM" id="MobiDB-lite"/>
    </source>
</evidence>
<gene>
    <name evidence="6" type="primary">LOC101848385</name>
</gene>
<dbReference type="EC" id="2.4.1.-" evidence="3"/>
<feature type="region of interest" description="Disordered" evidence="4">
    <location>
        <begin position="79"/>
        <end position="117"/>
    </location>
</feature>
<dbReference type="PANTHER" id="PTHR11927:SF9">
    <property type="entry name" value="L-FUCOSYLTRANSFERASE"/>
    <property type="match status" value="1"/>
</dbReference>
<keyword evidence="5" id="KW-1185">Reference proteome</keyword>
<comment type="subcellular location">
    <subcellularLocation>
        <location evidence="3">Golgi apparatus</location>
        <location evidence="3">Golgi stack membrane</location>
        <topology evidence="3">Single-pass type II membrane protein</topology>
    </subcellularLocation>
</comment>
<protein>
    <recommendedName>
        <fullName evidence="3">L-Fucosyltransferase</fullName>
        <ecNumber evidence="3">2.4.1.-</ecNumber>
    </recommendedName>
</protein>
<evidence type="ECO:0000313" key="6">
    <source>
        <dbReference type="RefSeq" id="XP_035828394.1"/>
    </source>
</evidence>
<evidence type="ECO:0000313" key="5">
    <source>
        <dbReference type="Proteomes" id="UP000694888"/>
    </source>
</evidence>
<keyword evidence="3" id="KW-0735">Signal-anchor</keyword>
<dbReference type="Pfam" id="PF01531">
    <property type="entry name" value="Glyco_transf_11"/>
    <property type="match status" value="1"/>
</dbReference>
<dbReference type="GeneID" id="101848385"/>
<accession>A0ABM1W151</accession>
<organism evidence="5 6">
    <name type="scientific">Aplysia californica</name>
    <name type="common">California sea hare</name>
    <dbReference type="NCBI Taxonomy" id="6500"/>
    <lineage>
        <taxon>Eukaryota</taxon>
        <taxon>Metazoa</taxon>
        <taxon>Spiralia</taxon>
        <taxon>Lophotrochozoa</taxon>
        <taxon>Mollusca</taxon>
        <taxon>Gastropoda</taxon>
        <taxon>Heterobranchia</taxon>
        <taxon>Euthyneura</taxon>
        <taxon>Tectipleura</taxon>
        <taxon>Aplysiida</taxon>
        <taxon>Aplysioidea</taxon>
        <taxon>Aplysiidae</taxon>
        <taxon>Aplysia</taxon>
    </lineage>
</organism>
<evidence type="ECO:0000256" key="3">
    <source>
        <dbReference type="RuleBase" id="RU363129"/>
    </source>
</evidence>
<dbReference type="CDD" id="cd11301">
    <property type="entry name" value="Fut1_Fut2_like"/>
    <property type="match status" value="1"/>
</dbReference>
<feature type="compositionally biased region" description="Basic and acidic residues" evidence="4">
    <location>
        <begin position="102"/>
        <end position="116"/>
    </location>
</feature>
<dbReference type="Proteomes" id="UP000694888">
    <property type="component" value="Unplaced"/>
</dbReference>
<dbReference type="InterPro" id="IPR002516">
    <property type="entry name" value="Glyco_trans_11"/>
</dbReference>
<dbReference type="PANTHER" id="PTHR11927">
    <property type="entry name" value="GALACTOSIDE 2-L-FUCOSYLTRANSFERASE"/>
    <property type="match status" value="1"/>
</dbReference>
<comment type="similarity">
    <text evidence="3">Belongs to the glycosyltransferase 11 family.</text>
</comment>
<keyword evidence="2 3" id="KW-0808">Transferase</keyword>
<proteinExistence type="inferred from homology"/>
<dbReference type="RefSeq" id="XP_035828394.1">
    <property type="nucleotide sequence ID" value="XM_035972501.1"/>
</dbReference>
<name>A0ABM1W151_APLCA</name>
<sequence length="392" mass="44291">MKILPPDNVRAETDGEVEVAQSSLDDCQICTVERDYESSLQVLDTKLDRVIYRKVAGLHKLQIKPVTLIELKWEETQSKTVPKHVNHSSDGQTQGPTADALKGNETRQKKEKEKESTGNCPLFVSTGLNGRLGNQMFEYAATVGVARSQGRIPALLTRTSDMQNAFQITHARTFNTSHGCDRWQVVSGVHFGIFEIRLTKLPEKNITMSGFRQSWKYFESAQDELRKEFRFKDNISADAKNLEAEIRRKFPNRTLVGVHARRGDFMTHRKLGYYTPAPSYYYKAFDRMIKEVAPKTSPLLFVVSSDDLKWCAANIKRPDVHVLSSASPQLHLAFLARTSHAVISAGTYSWWAGWLTGGKVIYFSGYPGNGTFLMNDFKAADYYPPHWIGIGD</sequence>
<keyword evidence="3" id="KW-0325">Glycoprotein</keyword>
<comment type="pathway">
    <text evidence="3">Protein modification; protein glycosylation.</text>
</comment>
<keyword evidence="1 3" id="KW-0328">Glycosyltransferase</keyword>
<reference evidence="6" key="1">
    <citation type="submission" date="2025-08" db="UniProtKB">
        <authorList>
            <consortium name="RefSeq"/>
        </authorList>
    </citation>
    <scope>IDENTIFICATION</scope>
</reference>
<evidence type="ECO:0000256" key="2">
    <source>
        <dbReference type="ARBA" id="ARBA00022679"/>
    </source>
</evidence>
<keyword evidence="3" id="KW-0333">Golgi apparatus</keyword>